<accession>A0A9P9INS3</accession>
<dbReference type="OrthoDB" id="2992173at2759"/>
<keyword evidence="3" id="KW-1185">Reference proteome</keyword>
<comment type="caution">
    <text evidence="2">The sequence shown here is derived from an EMBL/GenBank/DDBJ whole genome shotgun (WGS) entry which is preliminary data.</text>
</comment>
<gene>
    <name evidence="2" type="ORF">EDB81DRAFT_889579</name>
</gene>
<reference evidence="2" key="1">
    <citation type="journal article" date="2021" name="Nat. Commun.">
        <title>Genetic determinants of endophytism in the Arabidopsis root mycobiome.</title>
        <authorList>
            <person name="Mesny F."/>
            <person name="Miyauchi S."/>
            <person name="Thiergart T."/>
            <person name="Pickel B."/>
            <person name="Atanasova L."/>
            <person name="Karlsson M."/>
            <person name="Huettel B."/>
            <person name="Barry K.W."/>
            <person name="Haridas S."/>
            <person name="Chen C."/>
            <person name="Bauer D."/>
            <person name="Andreopoulos W."/>
            <person name="Pangilinan J."/>
            <person name="LaButti K."/>
            <person name="Riley R."/>
            <person name="Lipzen A."/>
            <person name="Clum A."/>
            <person name="Drula E."/>
            <person name="Henrissat B."/>
            <person name="Kohler A."/>
            <person name="Grigoriev I.V."/>
            <person name="Martin F.M."/>
            <person name="Hacquard S."/>
        </authorList>
    </citation>
    <scope>NUCLEOTIDE SEQUENCE</scope>
    <source>
        <strain evidence="2">MPI-CAGE-AT-0147</strain>
    </source>
</reference>
<sequence>MTSKSKCEARPCAVSKGESLVAAEINQRARINAYFVQYDDNGANSTEKAPWRPVSEWENPVWGWVLINYANLGLQFFLQDGTFYREVRFGGPKGTRNSPTWLPHQRPGDDPNDHVKAAKTRQLDILIGKMDNREYLQEFVDMITDAMQNSPTASPAYAEFLDAAMGKPPALVNMGFSLELAADALGSEFHFGATPTNPSPTLTKGGTQEKQYEVPVKIGDAERSFDGLVAFFHPEATPTTASQLNLDTFYTFSKEDFSNKKAGAEPDAKATETKKKKTTYRENIGPASYPALKPFWIAPVTGLPTEQDLWHSHRSIASHPLVQLHLAHRFIDASTMDLAASHAKDDCVFRLGPLIMMKDVPDFEVKKHLSAETYDDFHDPAPFVKTASVGIPPLQSGDWAWMQPYPNLGGKGEVPKEELDGRAFAPLPIYQVDENSIFEDDPYTVVKGYLQLRKPIETPSLDGKNWPDPEVDRL</sequence>
<dbReference type="EMBL" id="JAGMUV010000020">
    <property type="protein sequence ID" value="KAH7125854.1"/>
    <property type="molecule type" value="Genomic_DNA"/>
</dbReference>
<dbReference type="AlphaFoldDB" id="A0A9P9INS3"/>
<feature type="region of interest" description="Disordered" evidence="1">
    <location>
        <begin position="260"/>
        <end position="279"/>
    </location>
</feature>
<protein>
    <submittedName>
        <fullName evidence="2">Uncharacterized protein</fullName>
    </submittedName>
</protein>
<proteinExistence type="predicted"/>
<feature type="compositionally biased region" description="Basic and acidic residues" evidence="1">
    <location>
        <begin position="260"/>
        <end position="273"/>
    </location>
</feature>
<organism evidence="2 3">
    <name type="scientific">Dactylonectria macrodidyma</name>
    <dbReference type="NCBI Taxonomy" id="307937"/>
    <lineage>
        <taxon>Eukaryota</taxon>
        <taxon>Fungi</taxon>
        <taxon>Dikarya</taxon>
        <taxon>Ascomycota</taxon>
        <taxon>Pezizomycotina</taxon>
        <taxon>Sordariomycetes</taxon>
        <taxon>Hypocreomycetidae</taxon>
        <taxon>Hypocreales</taxon>
        <taxon>Nectriaceae</taxon>
        <taxon>Dactylonectria</taxon>
    </lineage>
</organism>
<feature type="region of interest" description="Disordered" evidence="1">
    <location>
        <begin position="95"/>
        <end position="114"/>
    </location>
</feature>
<evidence type="ECO:0000313" key="2">
    <source>
        <dbReference type="EMBL" id="KAH7125854.1"/>
    </source>
</evidence>
<dbReference type="Proteomes" id="UP000738349">
    <property type="component" value="Unassembled WGS sequence"/>
</dbReference>
<evidence type="ECO:0000256" key="1">
    <source>
        <dbReference type="SAM" id="MobiDB-lite"/>
    </source>
</evidence>
<evidence type="ECO:0000313" key="3">
    <source>
        <dbReference type="Proteomes" id="UP000738349"/>
    </source>
</evidence>
<name>A0A9P9INS3_9HYPO</name>